<evidence type="ECO:0000313" key="2">
    <source>
        <dbReference type="Proteomes" id="UP000639772"/>
    </source>
</evidence>
<comment type="caution">
    <text evidence="1">The sequence shown here is derived from an EMBL/GenBank/DDBJ whole genome shotgun (WGS) entry which is preliminary data.</text>
</comment>
<evidence type="ECO:0000313" key="1">
    <source>
        <dbReference type="EMBL" id="KAG0446834.1"/>
    </source>
</evidence>
<dbReference type="AlphaFoldDB" id="A0A835P707"/>
<proteinExistence type="predicted"/>
<dbReference type="Proteomes" id="UP000639772">
    <property type="component" value="Unassembled WGS sequence"/>
</dbReference>
<organism evidence="1 2">
    <name type="scientific">Vanilla planifolia</name>
    <name type="common">Vanilla</name>
    <dbReference type="NCBI Taxonomy" id="51239"/>
    <lineage>
        <taxon>Eukaryota</taxon>
        <taxon>Viridiplantae</taxon>
        <taxon>Streptophyta</taxon>
        <taxon>Embryophyta</taxon>
        <taxon>Tracheophyta</taxon>
        <taxon>Spermatophyta</taxon>
        <taxon>Magnoliopsida</taxon>
        <taxon>Liliopsida</taxon>
        <taxon>Asparagales</taxon>
        <taxon>Orchidaceae</taxon>
        <taxon>Vanilloideae</taxon>
        <taxon>Vanilleae</taxon>
        <taxon>Vanilla</taxon>
    </lineage>
</organism>
<protein>
    <submittedName>
        <fullName evidence="1">Uncharacterized protein</fullName>
    </submittedName>
</protein>
<gene>
    <name evidence="1" type="ORF">HPP92_028622</name>
</gene>
<name>A0A835P707_VANPL</name>
<accession>A0A835P707</accession>
<reference evidence="1 2" key="1">
    <citation type="journal article" date="2020" name="Nat. Food">
        <title>A phased Vanilla planifolia genome enables genetic improvement of flavour and production.</title>
        <authorList>
            <person name="Hasing T."/>
            <person name="Tang H."/>
            <person name="Brym M."/>
            <person name="Khazi F."/>
            <person name="Huang T."/>
            <person name="Chambers A.H."/>
        </authorList>
    </citation>
    <scope>NUCLEOTIDE SEQUENCE [LARGE SCALE GENOMIC DNA]</scope>
    <source>
        <tissue evidence="1">Leaf</tissue>
    </source>
</reference>
<dbReference type="EMBL" id="JADCNM010000534">
    <property type="protein sequence ID" value="KAG0446834.1"/>
    <property type="molecule type" value="Genomic_DNA"/>
</dbReference>
<sequence length="93" mass="9790">MAGAIHGHAQHGDLLVQEFMASGWVDAAAEAAACVGGTTRSGGLGYGETDTLEALVVEAAKRIDQHLMDVIHKRVVETAIRASNAQYEDRGNT</sequence>